<dbReference type="AlphaFoldDB" id="H3GCW4"/>
<dbReference type="HOGENOM" id="CLU_051444_1_0_1"/>
<feature type="region of interest" description="Disordered" evidence="1">
    <location>
        <begin position="59"/>
        <end position="78"/>
    </location>
</feature>
<dbReference type="InParanoid" id="H3GCW4"/>
<dbReference type="VEuPathDB" id="FungiDB:KRP22_7150"/>
<evidence type="ECO:0000313" key="2">
    <source>
        <dbReference type="EnsemblProtists" id="Phyra73351"/>
    </source>
</evidence>
<sequence length="416" mass="46884">MTSRFETPNIHLTQFERTRERLSDDVIAHVLPRGRPSRSIVDSGVALTTPLHVAARSSTVSQQTYTAHDQLPDSRTSTMTRSPALERTSMLTFGDKLVGGTARAAYNGNPNSSSKLTGKSSSSLLYQTSALQARNVRKQKDEEKAKTLEIKKAIRREQCRANQARYRNRQRSHQHRLQQVVQQLHEEVQGVKLKRERLRYGEKSNRSPWTIVSEVFQLLQTSFRSPWYMNELKRHAGTRQSLRVLQKSFTHDVAMGELSGVKALLEQLRRCSLYFGDPQLHLQHVEEVVPGVLTASARLGVTVSEFTLQCVFPHLNEAKEGETEDEDEDEEGRRLLREKLLGQRLDCNCKITFLTDEDTGRVVRLETSVDWMGALCRLLHDASVVASVLSQALLSADGAVGDLTDHPGCERDADTL</sequence>
<organism evidence="2 3">
    <name type="scientific">Phytophthora ramorum</name>
    <name type="common">Sudden oak death agent</name>
    <dbReference type="NCBI Taxonomy" id="164328"/>
    <lineage>
        <taxon>Eukaryota</taxon>
        <taxon>Sar</taxon>
        <taxon>Stramenopiles</taxon>
        <taxon>Oomycota</taxon>
        <taxon>Peronosporomycetes</taxon>
        <taxon>Peronosporales</taxon>
        <taxon>Peronosporaceae</taxon>
        <taxon>Phytophthora</taxon>
    </lineage>
</organism>
<proteinExistence type="predicted"/>
<reference evidence="2" key="2">
    <citation type="submission" date="2015-06" db="UniProtKB">
        <authorList>
            <consortium name="EnsemblProtists"/>
        </authorList>
    </citation>
    <scope>IDENTIFICATION</scope>
    <source>
        <strain evidence="2">Pr102</strain>
    </source>
</reference>
<accession>H3GCW4</accession>
<dbReference type="eggNOG" id="ENOG502RE5S">
    <property type="taxonomic scope" value="Eukaryota"/>
</dbReference>
<dbReference type="OMA" id="TATRIEM"/>
<dbReference type="EMBL" id="DS566000">
    <property type="status" value="NOT_ANNOTATED_CDS"/>
    <property type="molecule type" value="Genomic_DNA"/>
</dbReference>
<evidence type="ECO:0000256" key="1">
    <source>
        <dbReference type="SAM" id="MobiDB-lite"/>
    </source>
</evidence>
<dbReference type="CDD" id="cd14686">
    <property type="entry name" value="bZIP"/>
    <property type="match status" value="1"/>
</dbReference>
<reference evidence="3" key="1">
    <citation type="journal article" date="2006" name="Science">
        <title>Phytophthora genome sequences uncover evolutionary origins and mechanisms of pathogenesis.</title>
        <authorList>
            <person name="Tyler B.M."/>
            <person name="Tripathy S."/>
            <person name="Zhang X."/>
            <person name="Dehal P."/>
            <person name="Jiang R.H."/>
            <person name="Aerts A."/>
            <person name="Arredondo F.D."/>
            <person name="Baxter L."/>
            <person name="Bensasson D."/>
            <person name="Beynon J.L."/>
            <person name="Chapman J."/>
            <person name="Damasceno C.M."/>
            <person name="Dorrance A.E."/>
            <person name="Dou D."/>
            <person name="Dickerman A.W."/>
            <person name="Dubchak I.L."/>
            <person name="Garbelotto M."/>
            <person name="Gijzen M."/>
            <person name="Gordon S.G."/>
            <person name="Govers F."/>
            <person name="Grunwald N.J."/>
            <person name="Huang W."/>
            <person name="Ivors K.L."/>
            <person name="Jones R.W."/>
            <person name="Kamoun S."/>
            <person name="Krampis K."/>
            <person name="Lamour K.H."/>
            <person name="Lee M.K."/>
            <person name="McDonald W.H."/>
            <person name="Medina M."/>
            <person name="Meijer H.J."/>
            <person name="Nordberg E.K."/>
            <person name="Maclean D.J."/>
            <person name="Ospina-Giraldo M.D."/>
            <person name="Morris P.F."/>
            <person name="Phuntumart V."/>
            <person name="Putnam N.H."/>
            <person name="Rash S."/>
            <person name="Rose J.K."/>
            <person name="Sakihama Y."/>
            <person name="Salamov A.A."/>
            <person name="Savidor A."/>
            <person name="Scheuring C.F."/>
            <person name="Smith B.M."/>
            <person name="Sobral B.W."/>
            <person name="Terry A."/>
            <person name="Torto-Alalibo T.A."/>
            <person name="Win J."/>
            <person name="Xu Z."/>
            <person name="Zhang H."/>
            <person name="Grigoriev I.V."/>
            <person name="Rokhsar D.S."/>
            <person name="Boore J.L."/>
        </authorList>
    </citation>
    <scope>NUCLEOTIDE SEQUENCE [LARGE SCALE GENOMIC DNA]</scope>
    <source>
        <strain evidence="3">Pr102</strain>
    </source>
</reference>
<keyword evidence="3" id="KW-1185">Reference proteome</keyword>
<name>H3GCW4_PHYRM</name>
<dbReference type="Proteomes" id="UP000005238">
    <property type="component" value="Unassembled WGS sequence"/>
</dbReference>
<protein>
    <recommendedName>
        <fullName evidence="4">Bzip transcription factor</fullName>
    </recommendedName>
</protein>
<evidence type="ECO:0000313" key="3">
    <source>
        <dbReference type="Proteomes" id="UP000005238"/>
    </source>
</evidence>
<dbReference type="EnsemblProtists" id="Phyra73351">
    <property type="protein sequence ID" value="Phyra73351"/>
    <property type="gene ID" value="Phyra73351"/>
</dbReference>
<dbReference type="VEuPathDB" id="FungiDB:KRP23_9863"/>
<evidence type="ECO:0008006" key="4">
    <source>
        <dbReference type="Google" id="ProtNLM"/>
    </source>
</evidence>